<dbReference type="Gene3D" id="3.80.10.10">
    <property type="entry name" value="Ribonuclease Inhibitor"/>
    <property type="match status" value="2"/>
</dbReference>
<feature type="signal peptide" evidence="1">
    <location>
        <begin position="1"/>
        <end position="17"/>
    </location>
</feature>
<name>A0A940DQ29_9BACT</name>
<accession>A0A940DQ29</accession>
<evidence type="ECO:0000313" key="3">
    <source>
        <dbReference type="Proteomes" id="UP000725002"/>
    </source>
</evidence>
<dbReference type="PROSITE" id="PS51257">
    <property type="entry name" value="PROKAR_LIPOPROTEIN"/>
    <property type="match status" value="1"/>
</dbReference>
<reference evidence="2" key="2">
    <citation type="journal article" date="2021" name="PeerJ">
        <title>Extensive microbial diversity within the chicken gut microbiome revealed by metagenomics and culture.</title>
        <authorList>
            <person name="Gilroy R."/>
            <person name="Ravi A."/>
            <person name="Getino M."/>
            <person name="Pursley I."/>
            <person name="Horton D.L."/>
            <person name="Alikhan N.F."/>
            <person name="Baker D."/>
            <person name="Gharbi K."/>
            <person name="Hall N."/>
            <person name="Watson M."/>
            <person name="Adriaenssens E.M."/>
            <person name="Foster-Nyarko E."/>
            <person name="Jarju S."/>
            <person name="Secka A."/>
            <person name="Antonio M."/>
            <person name="Oren A."/>
            <person name="Chaudhuri R.R."/>
            <person name="La Ragione R."/>
            <person name="Hildebrand F."/>
            <person name="Pallen M.J."/>
        </authorList>
    </citation>
    <scope>NUCLEOTIDE SEQUENCE</scope>
    <source>
        <strain evidence="2">G3-8215</strain>
    </source>
</reference>
<protein>
    <submittedName>
        <fullName evidence="2">Uncharacterized protein</fullName>
    </submittedName>
</protein>
<dbReference type="EMBL" id="JADILV010000012">
    <property type="protein sequence ID" value="MBO8482833.1"/>
    <property type="molecule type" value="Genomic_DNA"/>
</dbReference>
<sequence length="977" mass="106676">MKKTCFILSLAGVAALAACSTQELESPANLQNGMLMVRPIMPEVEIETKADLPTIYAFIPEELNAGTVNPVLPKINSGNTYYYNLEGVGSDVVFSNQDLSYAVSPRYDENGFSLVKTDQYSADLGTELLFGVATGIQTGNTEPYEVRLNRFSSSVQFKFMAYDTDGNELPAETFQYADATLGGFATELRFGSDITTSAPAPYGNTSIAESAALQDGQWLSTPRNVIPGTEQMDYDVNITLSDGTSGNFKGNLGRTLEANHSYIITFRFRQANGSSSFEIEEPEVYTETFTIPEKSELFSVESNYILGKEAGSNIQIPVQLEIQYDWEYELTEGTGYFSVERIGNSLSVTTLSENTDETRNGIIRLSTAAGHYHEIYITQMNASKQMITYTPANGYQHYLVVYGENLQIDRGSGFEEMVSGEGINPSGTNTTTIQGDCITAVRSTGIWASCSFSNCVSLTDLETSLEAGSFDASPLPALRHLTLDNSTISTLTFAEGQQIETLSCRECGSIVNLNLNSICTTLKELDLYRCSSIESVEIYPQSFTEERLLEKAEFSYCIAMPGISLINYTRLENVAMDGCSAMESINLSGCTALVNLGISKNSATYINLSNCTSLKYLSINDMEVDNLICSGCTALEKFMLPSYYSSTITTFDMSGLPALREIYLAGTLNCTSFNISNCPQIESISGNSGISCNSLDISNCPKLKRFSAGYRTTEGQVLNMEGSTALEEISLSYYKSQYDFSQFTNLRSLYLYNSAITDINLSGCASFEELTYDSGELASMSLPTTLKSLDLNYITMSDGISLNSYPSLVSFSLEDCDNIPYVDLNGCSALISCGITRNDALTSINISGCSSLTECDVEYNSILQSLNMDNCSSLTGFSPNSLPELNYISLANCSSLLEYSVTDCKITSLDFSTCPQINTIDCRNNMLDEAALNSMFTSVPDRSSNVSTGKLYISGNPGAETCDESIIFSKNWYFPNN</sequence>
<comment type="caution">
    <text evidence="2">The sequence shown here is derived from an EMBL/GenBank/DDBJ whole genome shotgun (WGS) entry which is preliminary data.</text>
</comment>
<evidence type="ECO:0000313" key="2">
    <source>
        <dbReference type="EMBL" id="MBO8482833.1"/>
    </source>
</evidence>
<dbReference type="AlphaFoldDB" id="A0A940DQ29"/>
<gene>
    <name evidence="2" type="ORF">IAB75_01760</name>
</gene>
<reference evidence="2" key="1">
    <citation type="submission" date="2020-10" db="EMBL/GenBank/DDBJ databases">
        <authorList>
            <person name="Gilroy R."/>
        </authorList>
    </citation>
    <scope>NUCLEOTIDE SEQUENCE</scope>
    <source>
        <strain evidence="2">G3-8215</strain>
    </source>
</reference>
<dbReference type="InterPro" id="IPR032675">
    <property type="entry name" value="LRR_dom_sf"/>
</dbReference>
<dbReference type="PANTHER" id="PTHR34630">
    <property type="entry name" value="OS11G0677101 PROTEIN"/>
    <property type="match status" value="1"/>
</dbReference>
<keyword evidence="1" id="KW-0732">Signal</keyword>
<feature type="chain" id="PRO_5037114511" evidence="1">
    <location>
        <begin position="18"/>
        <end position="977"/>
    </location>
</feature>
<proteinExistence type="predicted"/>
<organism evidence="2 3">
    <name type="scientific">Candidatus Cryptobacteroides avicola</name>
    <dbReference type="NCBI Taxonomy" id="2840757"/>
    <lineage>
        <taxon>Bacteria</taxon>
        <taxon>Pseudomonadati</taxon>
        <taxon>Bacteroidota</taxon>
        <taxon>Bacteroidia</taxon>
        <taxon>Bacteroidales</taxon>
        <taxon>Candidatus Cryptobacteroides</taxon>
    </lineage>
</organism>
<dbReference type="Proteomes" id="UP000725002">
    <property type="component" value="Unassembled WGS sequence"/>
</dbReference>
<dbReference type="SUPFAM" id="SSF52058">
    <property type="entry name" value="L domain-like"/>
    <property type="match status" value="2"/>
</dbReference>
<evidence type="ECO:0000256" key="1">
    <source>
        <dbReference type="SAM" id="SignalP"/>
    </source>
</evidence>
<dbReference type="PANTHER" id="PTHR34630:SF34">
    <property type="entry name" value="OS11G0245800 PROTEIN"/>
    <property type="match status" value="1"/>
</dbReference>